<reference evidence="2" key="1">
    <citation type="journal article" date="2014" name="Int. J. Syst. Evol. Microbiol.">
        <title>Complete genome sequence of Corynebacterium casei LMG S-19264T (=DSM 44701T), isolated from a smear-ripened cheese.</title>
        <authorList>
            <consortium name="US DOE Joint Genome Institute (JGI-PGF)"/>
            <person name="Walter F."/>
            <person name="Albersmeier A."/>
            <person name="Kalinowski J."/>
            <person name="Ruckert C."/>
        </authorList>
    </citation>
    <scope>NUCLEOTIDE SEQUENCE</scope>
    <source>
        <strain evidence="2">VKM Ac-1401</strain>
    </source>
</reference>
<keyword evidence="1" id="KW-1133">Transmembrane helix</keyword>
<evidence type="ECO:0000313" key="2">
    <source>
        <dbReference type="EMBL" id="GLJ74541.1"/>
    </source>
</evidence>
<proteinExistence type="predicted"/>
<dbReference type="EMBL" id="BSEN01000001">
    <property type="protein sequence ID" value="GLJ74541.1"/>
    <property type="molecule type" value="Genomic_DNA"/>
</dbReference>
<keyword evidence="1" id="KW-0812">Transmembrane</keyword>
<evidence type="ECO:0000313" key="3">
    <source>
        <dbReference type="Proteomes" id="UP001142372"/>
    </source>
</evidence>
<evidence type="ECO:0000256" key="1">
    <source>
        <dbReference type="SAM" id="Phobius"/>
    </source>
</evidence>
<feature type="transmembrane region" description="Helical" evidence="1">
    <location>
        <begin position="67"/>
        <end position="90"/>
    </location>
</feature>
<dbReference type="Proteomes" id="UP001142372">
    <property type="component" value="Unassembled WGS sequence"/>
</dbReference>
<gene>
    <name evidence="2" type="ORF">GCM10017584_01140</name>
</gene>
<sequence length="95" mass="9453">MALLLIVGGAIAMIVGGLVESVAKAPADRVTLFNSAIPTLPVGVYRQYTQAAGGGIELAVAPDYAGLWIGATVALLGVIALLAGVVVASAKRHTA</sequence>
<reference evidence="2" key="2">
    <citation type="submission" date="2023-01" db="EMBL/GenBank/DDBJ databases">
        <authorList>
            <person name="Sun Q."/>
            <person name="Evtushenko L."/>
        </authorList>
    </citation>
    <scope>NUCLEOTIDE SEQUENCE</scope>
    <source>
        <strain evidence="2">VKM Ac-1401</strain>
    </source>
</reference>
<dbReference type="AlphaFoldDB" id="A0A9W6H5W8"/>
<comment type="caution">
    <text evidence="2">The sequence shown here is derived from an EMBL/GenBank/DDBJ whole genome shotgun (WGS) entry which is preliminary data.</text>
</comment>
<keyword evidence="3" id="KW-1185">Reference proteome</keyword>
<name>A0A9W6H5W8_9MICO</name>
<protein>
    <submittedName>
        <fullName evidence="2">Uncharacterized protein</fullName>
    </submittedName>
</protein>
<organism evidence="2 3">
    <name type="scientific">Leifsonia poae</name>
    <dbReference type="NCBI Taxonomy" id="110933"/>
    <lineage>
        <taxon>Bacteria</taxon>
        <taxon>Bacillati</taxon>
        <taxon>Actinomycetota</taxon>
        <taxon>Actinomycetes</taxon>
        <taxon>Micrococcales</taxon>
        <taxon>Microbacteriaceae</taxon>
        <taxon>Leifsonia</taxon>
    </lineage>
</organism>
<accession>A0A9W6H5W8</accession>
<keyword evidence="1" id="KW-0472">Membrane</keyword>